<evidence type="ECO:0000256" key="1">
    <source>
        <dbReference type="SAM" id="MobiDB-lite"/>
    </source>
</evidence>
<keyword evidence="2" id="KW-0732">Signal</keyword>
<dbReference type="Proteomes" id="UP000218767">
    <property type="component" value="Unassembled WGS sequence"/>
</dbReference>
<organism evidence="3 4">
    <name type="scientific">SAR86 cluster bacterium</name>
    <dbReference type="NCBI Taxonomy" id="2030880"/>
    <lineage>
        <taxon>Bacteria</taxon>
        <taxon>Pseudomonadati</taxon>
        <taxon>Pseudomonadota</taxon>
        <taxon>Gammaproteobacteria</taxon>
        <taxon>SAR86 cluster</taxon>
    </lineage>
</organism>
<accession>A0A2A4XAL5</accession>
<feature type="region of interest" description="Disordered" evidence="1">
    <location>
        <begin position="349"/>
        <end position="378"/>
    </location>
</feature>
<reference evidence="4" key="1">
    <citation type="submission" date="2017-08" db="EMBL/GenBank/DDBJ databases">
        <title>A dynamic microbial community with high functional redundancy inhabits the cold, oxic subseafloor aquifer.</title>
        <authorList>
            <person name="Tully B.J."/>
            <person name="Wheat C.G."/>
            <person name="Glazer B.T."/>
            <person name="Huber J.A."/>
        </authorList>
    </citation>
    <scope>NUCLEOTIDE SEQUENCE [LARGE SCALE GENOMIC DNA]</scope>
</reference>
<gene>
    <name evidence="3" type="ORF">COB20_05625</name>
</gene>
<comment type="caution">
    <text evidence="3">The sequence shown here is derived from an EMBL/GenBank/DDBJ whole genome shotgun (WGS) entry which is preliminary data.</text>
</comment>
<proteinExistence type="predicted"/>
<feature type="chain" id="PRO_5012020272" description="DUF885 domain-containing protein" evidence="2">
    <location>
        <begin position="29"/>
        <end position="378"/>
    </location>
</feature>
<protein>
    <recommendedName>
        <fullName evidence="5">DUF885 domain-containing protein</fullName>
    </recommendedName>
</protein>
<evidence type="ECO:0008006" key="5">
    <source>
        <dbReference type="Google" id="ProtNLM"/>
    </source>
</evidence>
<name>A0A2A4XAL5_9GAMM</name>
<evidence type="ECO:0000256" key="2">
    <source>
        <dbReference type="SAM" id="SignalP"/>
    </source>
</evidence>
<sequence length="378" mass="42153">MRNLSLLSKFALTGLCALTLLRPNVVMADSPVLNQLFPEMVNLLYAHDVLHARVFEEIEATNESPTAAIGKRLLMEQLEELAEATASHYHSAGDHLAMLGPHRVFESRAIPGIIVTINREQTIEEAAEALAESGTLPDVAVATLKRGREFVEELLEIYLDDSFDDKKVAVDEAVERYLSDDKHSVADKPKSDELLADHPYAYSYRVGFPQLSGLTWASQWLKIATLEVVATAKDQEAKIRDVENVLQYYKEKTTRLHGSLVSLPSDIPTIPVIAPNFYTFHPEASAIVDNIEALKVVIGDALAYPELMGRSEAIETLVADYTNKDEYLFSHRDYLISVLRGGIYNAGGPARGGMERPDRNYSRDRQENPHISKFPMSQ</sequence>
<dbReference type="AlphaFoldDB" id="A0A2A4XAL5"/>
<feature type="signal peptide" evidence="2">
    <location>
        <begin position="1"/>
        <end position="28"/>
    </location>
</feature>
<dbReference type="EMBL" id="NVUL01000022">
    <property type="protein sequence ID" value="PCI79067.1"/>
    <property type="molecule type" value="Genomic_DNA"/>
</dbReference>
<evidence type="ECO:0000313" key="3">
    <source>
        <dbReference type="EMBL" id="PCI79067.1"/>
    </source>
</evidence>
<evidence type="ECO:0000313" key="4">
    <source>
        <dbReference type="Proteomes" id="UP000218767"/>
    </source>
</evidence>
<feature type="compositionally biased region" description="Basic and acidic residues" evidence="1">
    <location>
        <begin position="353"/>
        <end position="370"/>
    </location>
</feature>